<sequence>MAFTLRLHLHFFLSAGLRRLSAANHLAAARPAPPSFRGAFALPFDPGQFALVSGRDVSAETAVLLHHLARRLGDTPPPPPPAADPQLLFEIARLNKVALFLPRDPQALPEGCAPLRGWLDAMRLKTMTMNRRSLKAGAEVAGLLAAAGIAHVQFKGPLQQLALYGDANAKPVGDVDLLVAEADGPRVRGLLEAAGFRAQGGRLAGWWWRSLGELHFAREALGPVVDLHHRVQQPGSPDPRRIGAFLDNAVPMDFEGKVIPVLSASDRCLLAAISVVKALFGREPCAGYLMDLRASLALLSPDEAKALPRLAAEQGLTETLGFASHALDAVFAGLSARSFAIGGNPLPLPADKLRRMLVTPWDAGIDWPRRRSVLWALCGRAPLRYARETARAARSEAYRRSLGLALSRQATTAEGSRP</sequence>
<keyword evidence="2" id="KW-1185">Reference proteome</keyword>
<evidence type="ECO:0000313" key="1">
    <source>
        <dbReference type="EMBL" id="PTE21111.1"/>
    </source>
</evidence>
<name>A0A2T4JT69_9RHOB</name>
<dbReference type="EMBL" id="PZKG01000065">
    <property type="protein sequence ID" value="PTE21111.1"/>
    <property type="molecule type" value="Genomic_DNA"/>
</dbReference>
<evidence type="ECO:0000313" key="2">
    <source>
        <dbReference type="Proteomes" id="UP000241010"/>
    </source>
</evidence>
<protein>
    <recommendedName>
        <fullName evidence="3">Nucleotidyltransferase family protein</fullName>
    </recommendedName>
</protein>
<dbReference type="InterPro" id="IPR039498">
    <property type="entry name" value="NTP_transf_5"/>
</dbReference>
<accession>A0A2T4JT69</accession>
<evidence type="ECO:0008006" key="3">
    <source>
        <dbReference type="Google" id="ProtNLM"/>
    </source>
</evidence>
<organism evidence="1 2">
    <name type="scientific">Cereibacter changlensis JA139</name>
    <dbReference type="NCBI Taxonomy" id="1188249"/>
    <lineage>
        <taxon>Bacteria</taxon>
        <taxon>Pseudomonadati</taxon>
        <taxon>Pseudomonadota</taxon>
        <taxon>Alphaproteobacteria</taxon>
        <taxon>Rhodobacterales</taxon>
        <taxon>Paracoccaceae</taxon>
        <taxon>Cereibacter</taxon>
    </lineage>
</organism>
<comment type="caution">
    <text evidence="1">The sequence shown here is derived from an EMBL/GenBank/DDBJ whole genome shotgun (WGS) entry which is preliminary data.</text>
</comment>
<dbReference type="AlphaFoldDB" id="A0A2T4JT69"/>
<proteinExistence type="predicted"/>
<gene>
    <name evidence="1" type="ORF">C5F48_13885</name>
</gene>
<reference evidence="1 2" key="1">
    <citation type="submission" date="2018-03" db="EMBL/GenBank/DDBJ databases">
        <title>Cereibacter changlensis.</title>
        <authorList>
            <person name="Meyer T.E."/>
            <person name="Miller S."/>
            <person name="Lodha T."/>
            <person name="Gandham S."/>
            <person name="Chintalapati S."/>
            <person name="Chintalapati V.R."/>
        </authorList>
    </citation>
    <scope>NUCLEOTIDE SEQUENCE [LARGE SCALE GENOMIC DNA]</scope>
    <source>
        <strain evidence="1 2">JA139</strain>
    </source>
</reference>
<dbReference type="OrthoDB" id="8093269at2"/>
<dbReference type="Proteomes" id="UP000241010">
    <property type="component" value="Unassembled WGS sequence"/>
</dbReference>
<dbReference type="Pfam" id="PF14907">
    <property type="entry name" value="NTP_transf_5"/>
    <property type="match status" value="1"/>
</dbReference>